<dbReference type="PROSITE" id="PS00020">
    <property type="entry name" value="ACTININ_2"/>
    <property type="match status" value="1"/>
</dbReference>
<dbReference type="SMART" id="SM00033">
    <property type="entry name" value="CH"/>
    <property type="match status" value="1"/>
</dbReference>
<feature type="domain" description="Calponin-homology (CH)" evidence="3">
    <location>
        <begin position="50"/>
        <end position="153"/>
    </location>
</feature>
<dbReference type="InterPro" id="IPR001715">
    <property type="entry name" value="CH_dom"/>
</dbReference>
<dbReference type="PROSITE" id="PS50021">
    <property type="entry name" value="CH"/>
    <property type="match status" value="2"/>
</dbReference>
<evidence type="ECO:0000256" key="1">
    <source>
        <dbReference type="ARBA" id="ARBA00022737"/>
    </source>
</evidence>
<gene>
    <name evidence="4" type="ORF">HDID_LOCUS817</name>
</gene>
<proteinExistence type="predicted"/>
<dbReference type="AlphaFoldDB" id="A0A0R3S9B2"/>
<reference evidence="6" key="1">
    <citation type="submission" date="2017-02" db="UniProtKB">
        <authorList>
            <consortium name="WormBaseParasite"/>
        </authorList>
    </citation>
    <scope>IDENTIFICATION</scope>
</reference>
<accession>A0A0R3S9B2</accession>
<evidence type="ECO:0000313" key="4">
    <source>
        <dbReference type="EMBL" id="VDL18277.1"/>
    </source>
</evidence>
<keyword evidence="2" id="KW-0009">Actin-binding</keyword>
<dbReference type="PANTHER" id="PTHR11915">
    <property type="entry name" value="SPECTRIN/FILAMIN RELATED CYTOSKELETAL PROTEIN"/>
    <property type="match status" value="1"/>
</dbReference>
<evidence type="ECO:0000313" key="5">
    <source>
        <dbReference type="Proteomes" id="UP000274504"/>
    </source>
</evidence>
<evidence type="ECO:0000256" key="2">
    <source>
        <dbReference type="ARBA" id="ARBA00023203"/>
    </source>
</evidence>
<dbReference type="Proteomes" id="UP000274504">
    <property type="component" value="Unassembled WGS sequence"/>
</dbReference>
<feature type="domain" description="Calponin-homology (CH)" evidence="3">
    <location>
        <begin position="200"/>
        <end position="243"/>
    </location>
</feature>
<dbReference type="STRING" id="6216.A0A0R3S9B2"/>
<dbReference type="Gene3D" id="1.10.418.10">
    <property type="entry name" value="Calponin-like domain"/>
    <property type="match status" value="2"/>
</dbReference>
<dbReference type="OrthoDB" id="6275577at2759"/>
<dbReference type="EMBL" id="UYSG01000121">
    <property type="protein sequence ID" value="VDL18277.1"/>
    <property type="molecule type" value="Genomic_DNA"/>
</dbReference>
<name>A0A0R3S9B2_HYMDI</name>
<dbReference type="InterPro" id="IPR036872">
    <property type="entry name" value="CH_dom_sf"/>
</dbReference>
<reference evidence="4 5" key="2">
    <citation type="submission" date="2018-11" db="EMBL/GenBank/DDBJ databases">
        <authorList>
            <consortium name="Pathogen Informatics"/>
        </authorList>
    </citation>
    <scope>NUCLEOTIDE SEQUENCE [LARGE SCALE GENOMIC DNA]</scope>
</reference>
<protein>
    <submittedName>
        <fullName evidence="6">Calponin-homology (CH) domain-containing protein</fullName>
    </submittedName>
</protein>
<evidence type="ECO:0000313" key="6">
    <source>
        <dbReference type="WBParaSite" id="HDID_0000081601-mRNA-1"/>
    </source>
</evidence>
<dbReference type="WBParaSite" id="HDID_0000081601-mRNA-1">
    <property type="protein sequence ID" value="HDID_0000081601-mRNA-1"/>
    <property type="gene ID" value="HDID_0000081601"/>
</dbReference>
<keyword evidence="1" id="KW-0677">Repeat</keyword>
<dbReference type="PROSITE" id="PS00019">
    <property type="entry name" value="ACTININ_1"/>
    <property type="match status" value="1"/>
</dbReference>
<dbReference type="GO" id="GO:0003779">
    <property type="term" value="F:actin binding"/>
    <property type="evidence" value="ECO:0007669"/>
    <property type="project" value="UniProtKB-KW"/>
</dbReference>
<dbReference type="InterPro" id="IPR001589">
    <property type="entry name" value="Actinin_actin-bd_CS"/>
</dbReference>
<organism evidence="6">
    <name type="scientific">Hymenolepis diminuta</name>
    <name type="common">Rat tapeworm</name>
    <dbReference type="NCBI Taxonomy" id="6216"/>
    <lineage>
        <taxon>Eukaryota</taxon>
        <taxon>Metazoa</taxon>
        <taxon>Spiralia</taxon>
        <taxon>Lophotrochozoa</taxon>
        <taxon>Platyhelminthes</taxon>
        <taxon>Cestoda</taxon>
        <taxon>Eucestoda</taxon>
        <taxon>Cyclophyllidea</taxon>
        <taxon>Hymenolepididae</taxon>
        <taxon>Hymenolepis</taxon>
    </lineage>
</organism>
<evidence type="ECO:0000259" key="3">
    <source>
        <dbReference type="PROSITE" id="PS50021"/>
    </source>
</evidence>
<dbReference type="FunFam" id="1.10.418.10:FF:000048">
    <property type="entry name" value="Short stop, isoform B"/>
    <property type="match status" value="1"/>
</dbReference>
<sequence length="243" mass="27614">MNDNPSRVEDSISVFTNEPMDLEQIKLTLAVMQLDAADRAVIRVADQRDAMQKRAFTIWVNKHLSQHGLLVNDLFRDFQSGHLLIKLIEILSGQNLSIEYGLTRVHCIQNVERVLEFLRFRKVRIVNIRPDEIVDGNPKLTLGLIWIIILHFHLSDLLYLPNGHLVGTENALPSDLVIPENRLLFNNGSSSLQSLAFLDETAGRNLLAWCRAVTAGYRGIDITDFSSSWSDGRAFLAIIHRYK</sequence>
<dbReference type="Pfam" id="PF00307">
    <property type="entry name" value="CH"/>
    <property type="match status" value="2"/>
</dbReference>
<dbReference type="SUPFAM" id="SSF47576">
    <property type="entry name" value="Calponin-homology domain, CH-domain"/>
    <property type="match status" value="1"/>
</dbReference>